<protein>
    <submittedName>
        <fullName evidence="1">Uncharacterized protein</fullName>
    </submittedName>
</protein>
<dbReference type="EMBL" id="BMTP01000012">
    <property type="protein sequence ID" value="GGU50965.1"/>
    <property type="molecule type" value="Genomic_DNA"/>
</dbReference>
<reference evidence="1" key="1">
    <citation type="journal article" date="2014" name="Int. J. Syst. Evol. Microbiol.">
        <title>Complete genome sequence of Corynebacterium casei LMG S-19264T (=DSM 44701T), isolated from a smear-ripened cheese.</title>
        <authorList>
            <consortium name="US DOE Joint Genome Institute (JGI-PGF)"/>
            <person name="Walter F."/>
            <person name="Albersmeier A."/>
            <person name="Kalinowski J."/>
            <person name="Ruckert C."/>
        </authorList>
    </citation>
    <scope>NUCLEOTIDE SEQUENCE</scope>
    <source>
        <strain evidence="1">JCM 4391</strain>
    </source>
</reference>
<gene>
    <name evidence="1" type="ORF">GCM10010274_44510</name>
</gene>
<organism evidence="1 2">
    <name type="scientific">Streptomyces lavendofoliae</name>
    <dbReference type="NCBI Taxonomy" id="67314"/>
    <lineage>
        <taxon>Bacteria</taxon>
        <taxon>Bacillati</taxon>
        <taxon>Actinomycetota</taxon>
        <taxon>Actinomycetes</taxon>
        <taxon>Kitasatosporales</taxon>
        <taxon>Streptomycetaceae</taxon>
        <taxon>Streptomyces</taxon>
    </lineage>
</organism>
<keyword evidence="2" id="KW-1185">Reference proteome</keyword>
<accession>A0A918I0M2</accession>
<evidence type="ECO:0000313" key="1">
    <source>
        <dbReference type="EMBL" id="GGU50965.1"/>
    </source>
</evidence>
<evidence type="ECO:0000313" key="2">
    <source>
        <dbReference type="Proteomes" id="UP000636661"/>
    </source>
</evidence>
<name>A0A918I0M2_9ACTN</name>
<comment type="caution">
    <text evidence="1">The sequence shown here is derived from an EMBL/GenBank/DDBJ whole genome shotgun (WGS) entry which is preliminary data.</text>
</comment>
<dbReference type="Proteomes" id="UP000636661">
    <property type="component" value="Unassembled WGS sequence"/>
</dbReference>
<proteinExistence type="predicted"/>
<sequence length="86" mass="9482">MNLCAFHFTGGRARHVARARVPRPILRHRRAGVCEQAGSTLSIHSYGAPAVRTGTAGSMQVKRPPGRARPWWSWCVNEREGGTSDE</sequence>
<reference evidence="1" key="2">
    <citation type="submission" date="2020-09" db="EMBL/GenBank/DDBJ databases">
        <authorList>
            <person name="Sun Q."/>
            <person name="Ohkuma M."/>
        </authorList>
    </citation>
    <scope>NUCLEOTIDE SEQUENCE</scope>
    <source>
        <strain evidence="1">JCM 4391</strain>
    </source>
</reference>
<dbReference type="AlphaFoldDB" id="A0A918I0M2"/>